<evidence type="ECO:0000256" key="1">
    <source>
        <dbReference type="SAM" id="SignalP"/>
    </source>
</evidence>
<dbReference type="AlphaFoldDB" id="A0A538SJS9"/>
<name>A0A538SJS9_UNCEI</name>
<gene>
    <name evidence="2" type="ORF">E6K72_10235</name>
</gene>
<feature type="signal peptide" evidence="1">
    <location>
        <begin position="1"/>
        <end position="29"/>
    </location>
</feature>
<comment type="caution">
    <text evidence="2">The sequence shown here is derived from an EMBL/GenBank/DDBJ whole genome shotgun (WGS) entry which is preliminary data.</text>
</comment>
<sequence>MATVRALRSACAVAVLLFKLSLAPGAADAASPEATALDTLVAAERAFSALAVERGIKEAFLANLAADAVVFRPAPANGRQVWRARSNPKGTLAWAPDYAEISGAGDLGVTSGPWEYGTARNQASAYGHFV</sequence>
<keyword evidence="1" id="KW-0732">Signal</keyword>
<evidence type="ECO:0008006" key="4">
    <source>
        <dbReference type="Google" id="ProtNLM"/>
    </source>
</evidence>
<dbReference type="Proteomes" id="UP000317716">
    <property type="component" value="Unassembled WGS sequence"/>
</dbReference>
<feature type="chain" id="PRO_5021709764" description="SCP domain-containing protein" evidence="1">
    <location>
        <begin position="30"/>
        <end position="130"/>
    </location>
</feature>
<feature type="non-terminal residue" evidence="2">
    <location>
        <position position="130"/>
    </location>
</feature>
<protein>
    <recommendedName>
        <fullName evidence="4">SCP domain-containing protein</fullName>
    </recommendedName>
</protein>
<evidence type="ECO:0000313" key="2">
    <source>
        <dbReference type="EMBL" id="TMQ51625.1"/>
    </source>
</evidence>
<organism evidence="2 3">
    <name type="scientific">Eiseniibacteriota bacterium</name>
    <dbReference type="NCBI Taxonomy" id="2212470"/>
    <lineage>
        <taxon>Bacteria</taxon>
        <taxon>Candidatus Eiseniibacteriota</taxon>
    </lineage>
</organism>
<dbReference type="EMBL" id="VBOS01000366">
    <property type="protein sequence ID" value="TMQ51625.1"/>
    <property type="molecule type" value="Genomic_DNA"/>
</dbReference>
<accession>A0A538SJS9</accession>
<evidence type="ECO:0000313" key="3">
    <source>
        <dbReference type="Proteomes" id="UP000317716"/>
    </source>
</evidence>
<proteinExistence type="predicted"/>
<reference evidence="2 3" key="1">
    <citation type="journal article" date="2019" name="Nat. Microbiol.">
        <title>Mediterranean grassland soil C-N compound turnover is dependent on rainfall and depth, and is mediated by genomically divergent microorganisms.</title>
        <authorList>
            <person name="Diamond S."/>
            <person name="Andeer P.F."/>
            <person name="Li Z."/>
            <person name="Crits-Christoph A."/>
            <person name="Burstein D."/>
            <person name="Anantharaman K."/>
            <person name="Lane K.R."/>
            <person name="Thomas B.C."/>
            <person name="Pan C."/>
            <person name="Northen T.R."/>
            <person name="Banfield J.F."/>
        </authorList>
    </citation>
    <scope>NUCLEOTIDE SEQUENCE [LARGE SCALE GENOMIC DNA]</scope>
    <source>
        <strain evidence="2">WS_2</strain>
    </source>
</reference>
<dbReference type="Gene3D" id="3.10.450.50">
    <property type="match status" value="1"/>
</dbReference>